<dbReference type="OrthoDB" id="5512698at2"/>
<evidence type="ECO:0000313" key="3">
    <source>
        <dbReference type="Proteomes" id="UP000295781"/>
    </source>
</evidence>
<dbReference type="EMBL" id="CP012670">
    <property type="protein sequence ID" value="AUX22913.1"/>
    <property type="molecule type" value="Genomic_DNA"/>
</dbReference>
<reference evidence="2 3" key="1">
    <citation type="submission" date="2015-09" db="EMBL/GenBank/DDBJ databases">
        <title>Sorangium comparison.</title>
        <authorList>
            <person name="Zaburannyi N."/>
            <person name="Bunk B."/>
            <person name="Overmann J."/>
            <person name="Mueller R."/>
        </authorList>
    </citation>
    <scope>NUCLEOTIDE SEQUENCE [LARGE SCALE GENOMIC DNA]</scope>
    <source>
        <strain evidence="2 3">So ceGT47</strain>
    </source>
</reference>
<proteinExistence type="predicted"/>
<feature type="region of interest" description="Disordered" evidence="1">
    <location>
        <begin position="1"/>
        <end position="22"/>
    </location>
</feature>
<protein>
    <submittedName>
        <fullName evidence="2">Uncharacterized protein</fullName>
    </submittedName>
</protein>
<sequence>MQNITTQQGEIRKEDEQATTDVTLEQQQRAASSRTLLESFLPDADIVINDEIVVMATPEVTYSALKSVDFTQSRSLLLRAVLALRVAETRRARRKLGFAPLPARARVSLENVEDYGHIRLAEKEGVEIAIGEIMRPMSAASLFEGRTAAEFKAFDCPGYIKAVGGFVVMPYGEKRTLLLYEARIRATDTPTRRQLVLWNTLTMPLVALLTTQKLAHVKRAAERQCAAPGYRQAISAQAV</sequence>
<gene>
    <name evidence="2" type="ORF">SOCEGT47_034290</name>
</gene>
<dbReference type="RefSeq" id="WP_129348000.1">
    <property type="nucleotide sequence ID" value="NZ_CP012670.1"/>
</dbReference>
<name>A0A4P2Q258_SORCE</name>
<evidence type="ECO:0000313" key="2">
    <source>
        <dbReference type="EMBL" id="AUX22913.1"/>
    </source>
</evidence>
<organism evidence="2 3">
    <name type="scientific">Sorangium cellulosum</name>
    <name type="common">Polyangium cellulosum</name>
    <dbReference type="NCBI Taxonomy" id="56"/>
    <lineage>
        <taxon>Bacteria</taxon>
        <taxon>Pseudomonadati</taxon>
        <taxon>Myxococcota</taxon>
        <taxon>Polyangia</taxon>
        <taxon>Polyangiales</taxon>
        <taxon>Polyangiaceae</taxon>
        <taxon>Sorangium</taxon>
    </lineage>
</organism>
<dbReference type="AlphaFoldDB" id="A0A4P2Q258"/>
<evidence type="ECO:0000256" key="1">
    <source>
        <dbReference type="SAM" id="MobiDB-lite"/>
    </source>
</evidence>
<accession>A0A4P2Q258</accession>
<dbReference type="Proteomes" id="UP000295781">
    <property type="component" value="Chromosome"/>
</dbReference>